<keyword evidence="4" id="KW-1185">Reference proteome</keyword>
<accession>A0A1E3UH26</accession>
<evidence type="ECO:0000313" key="1">
    <source>
        <dbReference type="EMBL" id="ODR50691.1"/>
    </source>
</evidence>
<name>A0A1E3UH26_9FIRM</name>
<dbReference type="EMBL" id="MEHD01000005">
    <property type="protein sequence ID" value="ODR61871.1"/>
    <property type="molecule type" value="Genomic_DNA"/>
</dbReference>
<evidence type="ECO:0000313" key="4">
    <source>
        <dbReference type="Proteomes" id="UP000094869"/>
    </source>
</evidence>
<protein>
    <submittedName>
        <fullName evidence="1">Uncharacterized protein</fullName>
    </submittedName>
</protein>
<evidence type="ECO:0000313" key="3">
    <source>
        <dbReference type="Proteomes" id="UP000094271"/>
    </source>
</evidence>
<dbReference type="EMBL" id="MEHA01000010">
    <property type="protein sequence ID" value="ODR50691.1"/>
    <property type="molecule type" value="Genomic_DNA"/>
</dbReference>
<organism evidence="1 3">
    <name type="scientific">Eisenbergiella tayi</name>
    <dbReference type="NCBI Taxonomy" id="1432052"/>
    <lineage>
        <taxon>Bacteria</taxon>
        <taxon>Bacillati</taxon>
        <taxon>Bacillota</taxon>
        <taxon>Clostridia</taxon>
        <taxon>Lachnospirales</taxon>
        <taxon>Lachnospiraceae</taxon>
        <taxon>Eisenbergiella</taxon>
    </lineage>
</organism>
<dbReference type="AlphaFoldDB" id="A0A1E3UH26"/>
<comment type="caution">
    <text evidence="1">The sequence shown here is derived from an EMBL/GenBank/DDBJ whole genome shotgun (WGS) entry which is preliminary data.</text>
</comment>
<reference evidence="1 3" key="2">
    <citation type="submission" date="2016-08" db="EMBL/GenBank/DDBJ databases">
        <authorList>
            <person name="Seilhamer J.J."/>
        </authorList>
    </citation>
    <scope>NUCLEOTIDE SEQUENCE [LARGE SCALE GENOMIC DNA]</scope>
    <source>
        <strain evidence="1 3">NML150140-1</strain>
    </source>
</reference>
<gene>
    <name evidence="1" type="ORF">BEI59_15095</name>
    <name evidence="2" type="ORF">BEI63_00600</name>
</gene>
<dbReference type="Proteomes" id="UP000094271">
    <property type="component" value="Unassembled WGS sequence"/>
</dbReference>
<dbReference type="Proteomes" id="UP000094869">
    <property type="component" value="Unassembled WGS sequence"/>
</dbReference>
<proteinExistence type="predicted"/>
<evidence type="ECO:0000313" key="2">
    <source>
        <dbReference type="EMBL" id="ODR61871.1"/>
    </source>
</evidence>
<sequence length="93" mass="10576">MNPEMEDFCKRACLLGRNLHRLRRILAYYSQSPLPNLPQHPPLFLLLYIKNDRLFMEAVIFISGSGWPARQGSLPELFAALSVGTAGYYGSIY</sequence>
<reference evidence="2 4" key="1">
    <citation type="submission" date="2016-08" db="EMBL/GenBank/DDBJ databases">
        <title>Characterization of Isolates of Eisenbergiella tayi Derived from Blood Cultures, Using Whole Genome Sequencing.</title>
        <authorList>
            <person name="Bernier A.-M."/>
            <person name="Burdz T."/>
            <person name="Wiebe D."/>
            <person name="Bernard K."/>
        </authorList>
    </citation>
    <scope>NUCLEOTIDE SEQUENCE [LARGE SCALE GENOMIC DNA]</scope>
    <source>
        <strain evidence="2 4">NML120146</strain>
    </source>
</reference>